<sequence length="226" mass="24083">MLAADISAATQSGDRLAPVTLAHACRGFVLAGFVSGLLDQYAIPRRDAFAVGDDYCERAVTLLTEVLGEQLRRRYAQGTRGADLAALARSGEAELLGASPDDVDIIAAAMITLAAVLQDALAPLPDNESLPPTIRGAARMAADTARVLHAHYGGIRPHHRHPRSRRPRTHQPAPKRSDQTHHQTRLDRPRRAALNGAMPPATHVPSEPGTLGPGSARKQPLHSSLA</sequence>
<name>A0A7W7DDE6_9ACTN</name>
<dbReference type="RefSeq" id="WP_184884706.1">
    <property type="nucleotide sequence ID" value="NZ_BOOV01000001.1"/>
</dbReference>
<proteinExistence type="predicted"/>
<evidence type="ECO:0000313" key="3">
    <source>
        <dbReference type="Proteomes" id="UP000542210"/>
    </source>
</evidence>
<evidence type="ECO:0000256" key="1">
    <source>
        <dbReference type="SAM" id="MobiDB-lite"/>
    </source>
</evidence>
<keyword evidence="3" id="KW-1185">Reference proteome</keyword>
<feature type="region of interest" description="Disordered" evidence="1">
    <location>
        <begin position="154"/>
        <end position="226"/>
    </location>
</feature>
<dbReference type="EMBL" id="JACHND010000001">
    <property type="protein sequence ID" value="MBB4703955.1"/>
    <property type="molecule type" value="Genomic_DNA"/>
</dbReference>
<comment type="caution">
    <text evidence="2">The sequence shown here is derived from an EMBL/GenBank/DDBJ whole genome shotgun (WGS) entry which is preliminary data.</text>
</comment>
<dbReference type="AlphaFoldDB" id="A0A7W7DDE6"/>
<reference evidence="2 3" key="1">
    <citation type="submission" date="2020-08" db="EMBL/GenBank/DDBJ databases">
        <title>Sequencing the genomes of 1000 actinobacteria strains.</title>
        <authorList>
            <person name="Klenk H.-P."/>
        </authorList>
    </citation>
    <scope>NUCLEOTIDE SEQUENCE [LARGE SCALE GENOMIC DNA]</scope>
    <source>
        <strain evidence="2 3">DSM 45784</strain>
    </source>
</reference>
<feature type="compositionally biased region" description="Basic and acidic residues" evidence="1">
    <location>
        <begin position="175"/>
        <end position="190"/>
    </location>
</feature>
<gene>
    <name evidence="2" type="ORF">BJ982_005499</name>
</gene>
<dbReference type="Proteomes" id="UP000542210">
    <property type="component" value="Unassembled WGS sequence"/>
</dbReference>
<organism evidence="2 3">
    <name type="scientific">Sphaerisporangium siamense</name>
    <dbReference type="NCBI Taxonomy" id="795645"/>
    <lineage>
        <taxon>Bacteria</taxon>
        <taxon>Bacillati</taxon>
        <taxon>Actinomycetota</taxon>
        <taxon>Actinomycetes</taxon>
        <taxon>Streptosporangiales</taxon>
        <taxon>Streptosporangiaceae</taxon>
        <taxon>Sphaerisporangium</taxon>
    </lineage>
</organism>
<evidence type="ECO:0000313" key="2">
    <source>
        <dbReference type="EMBL" id="MBB4703955.1"/>
    </source>
</evidence>
<protein>
    <submittedName>
        <fullName evidence="2">Uncharacterized protein</fullName>
    </submittedName>
</protein>
<feature type="compositionally biased region" description="Basic residues" evidence="1">
    <location>
        <begin position="156"/>
        <end position="169"/>
    </location>
</feature>
<accession>A0A7W7DDE6</accession>